<evidence type="ECO:0000313" key="1">
    <source>
        <dbReference type="EMBL" id="RHL84343.1"/>
    </source>
</evidence>
<comment type="caution">
    <text evidence="1">The sequence shown here is derived from an EMBL/GenBank/DDBJ whole genome shotgun (WGS) entry which is preliminary data.</text>
</comment>
<organism evidence="1 2">
    <name type="scientific">Dorea formicigenerans</name>
    <dbReference type="NCBI Taxonomy" id="39486"/>
    <lineage>
        <taxon>Bacteria</taxon>
        <taxon>Bacillati</taxon>
        <taxon>Bacillota</taxon>
        <taxon>Clostridia</taxon>
        <taxon>Lachnospirales</taxon>
        <taxon>Lachnospiraceae</taxon>
        <taxon>Dorea</taxon>
    </lineage>
</organism>
<proteinExistence type="predicted"/>
<evidence type="ECO:0000313" key="2">
    <source>
        <dbReference type="Proteomes" id="UP000283325"/>
    </source>
</evidence>
<dbReference type="EMBL" id="QRPD01000019">
    <property type="protein sequence ID" value="RHL84343.1"/>
    <property type="molecule type" value="Genomic_DNA"/>
</dbReference>
<protein>
    <submittedName>
        <fullName evidence="1">Phage tail protein</fullName>
    </submittedName>
</protein>
<dbReference type="AlphaFoldDB" id="A0A415MTE8"/>
<accession>A0A415MTE8</accession>
<gene>
    <name evidence="1" type="ORF">DWZ98_15645</name>
</gene>
<sequence>MICYENSNGKKIELDKWPVVLEDITDIFGKSWSYEASENKLRNRSKLNKFYRTSVQKKITLQIFCDSESEYCEIVNNISEITDEDILSKAEGKLWYGDYYLPCYITGLAPKDYDDAFYTIDIDATLVSFYPFWINKHTYEFHSYNQATTNNKRYPGRYPYRYVTWQNSNYFINPHFTDSNFRLTIYGKVTNPQVSIGEALYRANVILEEGERLEIDSRTETITKIMRNGEEVNAFHSREKSRTFFQKIKPGRNTVSWPGGFDFDLIIFEERTEPKWILLKS</sequence>
<dbReference type="RefSeq" id="WP_118427651.1">
    <property type="nucleotide sequence ID" value="NZ_QRPD01000019.1"/>
</dbReference>
<reference evidence="1 2" key="1">
    <citation type="submission" date="2018-08" db="EMBL/GenBank/DDBJ databases">
        <title>A genome reference for cultivated species of the human gut microbiota.</title>
        <authorList>
            <person name="Zou Y."/>
            <person name="Xue W."/>
            <person name="Luo G."/>
        </authorList>
    </citation>
    <scope>NUCLEOTIDE SEQUENCE [LARGE SCALE GENOMIC DNA]</scope>
    <source>
        <strain evidence="1 2">AF36-1BH</strain>
    </source>
</reference>
<name>A0A415MTE8_9FIRM</name>
<dbReference type="Proteomes" id="UP000283325">
    <property type="component" value="Unassembled WGS sequence"/>
</dbReference>